<sequence>MRRRGLTVIIGSLSVLAAMAAGGMVWRARTTDVNHHVGQTGPSSSQHVAEPDHDDLDRTTVPPFADVPTEKNITELIDPSVLAGLNMGVDDSYPGDAWFREAVGGETAHAPDETVQPSESDDPATTDTARVRLDVPQSVQETGYWCVPASVQMVLRYQGIDVDQSVLAADMNAKPQTGTEYVDLARVVNKYLFGTEHANPSGAGYHVQTIAIGDTNPAVARTFAKRAKTDLDGGYPVFAAIDLHALYPWFGHANHMIVITGYDADANGTVTHWVYRDPSYLMQSESHAGLKIVTADAMINAIVFNEEPAYIW</sequence>
<dbReference type="Proteomes" id="UP000469943">
    <property type="component" value="Unassembled WGS sequence"/>
</dbReference>
<dbReference type="Proteomes" id="UP000482084">
    <property type="component" value="Unassembled WGS sequence"/>
</dbReference>
<proteinExistence type="predicted"/>
<organism evidence="4 7">
    <name type="scientific">Bifidobacterium ramosum</name>
    <dbReference type="NCBI Taxonomy" id="1798158"/>
    <lineage>
        <taxon>Bacteria</taxon>
        <taxon>Bacillati</taxon>
        <taxon>Actinomycetota</taxon>
        <taxon>Actinomycetes</taxon>
        <taxon>Bifidobacteriales</taxon>
        <taxon>Bifidobacteriaceae</taxon>
        <taxon>Bifidobacterium</taxon>
    </lineage>
</organism>
<evidence type="ECO:0000313" key="7">
    <source>
        <dbReference type="Proteomes" id="UP000482084"/>
    </source>
</evidence>
<dbReference type="AlphaFoldDB" id="A0A6L4WXU5"/>
<dbReference type="EMBL" id="WBSM01000014">
    <property type="protein sequence ID" value="KAB8286852.1"/>
    <property type="molecule type" value="Genomic_DNA"/>
</dbReference>
<name>A0A6L4WXU5_9BIFI</name>
<reference evidence="4 7" key="2">
    <citation type="submission" date="2019-10" db="EMBL/GenBank/DDBJ databases">
        <title>Characterization of the phylogenetic diversity of two novel species belonging to the genus Bifidobacterium: Bifidobacterium cebidarum sp. nov. and Bifidobacterium leontopitheci sp. nov.</title>
        <authorList>
            <person name="Lugli G.A."/>
            <person name="Duranti S."/>
            <person name="Milani C."/>
            <person name="Turroni F."/>
            <person name="Ventura M."/>
        </authorList>
    </citation>
    <scope>NUCLEOTIDE SEQUENCE [LARGE SCALE GENOMIC DNA]</scope>
    <source>
        <strain evidence="4 7">DSM 100688</strain>
    </source>
</reference>
<dbReference type="Gene3D" id="3.90.70.10">
    <property type="entry name" value="Cysteine proteinases"/>
    <property type="match status" value="1"/>
</dbReference>
<keyword evidence="2" id="KW-0732">Signal</keyword>
<feature type="domain" description="Peptidase C39-like" evidence="3">
    <location>
        <begin position="133"/>
        <end position="278"/>
    </location>
</feature>
<keyword evidence="7" id="KW-1185">Reference proteome</keyword>
<dbReference type="OrthoDB" id="1655016at2"/>
<evidence type="ECO:0000313" key="5">
    <source>
        <dbReference type="EMBL" id="NEG72838.1"/>
    </source>
</evidence>
<feature type="region of interest" description="Disordered" evidence="1">
    <location>
        <begin position="34"/>
        <end position="66"/>
    </location>
</feature>
<dbReference type="EMBL" id="WHZX01000019">
    <property type="protein sequence ID" value="NEG72838.1"/>
    <property type="molecule type" value="Genomic_DNA"/>
</dbReference>
<evidence type="ECO:0000313" key="4">
    <source>
        <dbReference type="EMBL" id="KAB8286852.1"/>
    </source>
</evidence>
<dbReference type="Pfam" id="PF13529">
    <property type="entry name" value="Peptidase_C39_2"/>
    <property type="match status" value="1"/>
</dbReference>
<evidence type="ECO:0000256" key="2">
    <source>
        <dbReference type="SAM" id="SignalP"/>
    </source>
</evidence>
<accession>A0A6L4WXU5</accession>
<evidence type="ECO:0000256" key="1">
    <source>
        <dbReference type="SAM" id="MobiDB-lite"/>
    </source>
</evidence>
<dbReference type="InterPro" id="IPR039564">
    <property type="entry name" value="Peptidase_C39-like"/>
</dbReference>
<feature type="signal peptide" evidence="2">
    <location>
        <begin position="1"/>
        <end position="20"/>
    </location>
</feature>
<reference evidence="5 6" key="1">
    <citation type="submission" date="2019-10" db="EMBL/GenBank/DDBJ databases">
        <title>Bifidobacterium from non-human primates.</title>
        <authorList>
            <person name="Modesto M."/>
        </authorList>
    </citation>
    <scope>NUCLEOTIDE SEQUENCE [LARGE SCALE GENOMIC DNA]</scope>
    <source>
        <strain evidence="5 6">TREM</strain>
    </source>
</reference>
<gene>
    <name evidence="4" type="ORF">DSM100688_2108</name>
    <name evidence="5" type="ORF">GFD24_11625</name>
</gene>
<feature type="chain" id="PRO_5036182209" evidence="2">
    <location>
        <begin position="21"/>
        <end position="312"/>
    </location>
</feature>
<evidence type="ECO:0000259" key="3">
    <source>
        <dbReference type="Pfam" id="PF13529"/>
    </source>
</evidence>
<feature type="compositionally biased region" description="Basic and acidic residues" evidence="1">
    <location>
        <begin position="49"/>
        <end position="58"/>
    </location>
</feature>
<comment type="caution">
    <text evidence="4">The sequence shown here is derived from an EMBL/GenBank/DDBJ whole genome shotgun (WGS) entry which is preliminary data.</text>
</comment>
<evidence type="ECO:0000313" key="6">
    <source>
        <dbReference type="Proteomes" id="UP000469943"/>
    </source>
</evidence>
<protein>
    <submittedName>
        <fullName evidence="4">Peptidase C39</fullName>
    </submittedName>
</protein>